<accession>Q9TKX6</accession>
<reference evidence="2" key="1">
    <citation type="journal article" date="1999" name="Proc. Natl. Acad. Sci. U.S.A.">
        <title>The complete chloroplast DNA sequence of the green alga Nephroselmis olivacea: insights into the architecture of ancestral chloroplast genomes.</title>
        <authorList>
            <person name="Turmel M."/>
            <person name="Otis C."/>
            <person name="Lemieux C."/>
        </authorList>
    </citation>
    <scope>NUCLEOTIDE SEQUENCE [LARGE SCALE GENOMIC DNA]</scope>
    <source>
        <strain>NIES-484</strain>
    </source>
</reference>
<name>Q9TKX6_NEPOL</name>
<dbReference type="RefSeq" id="NP_050869.1">
    <property type="nucleotide sequence ID" value="NC_000927.1"/>
</dbReference>
<feature type="transmembrane region" description="Helical" evidence="1">
    <location>
        <begin position="76"/>
        <end position="98"/>
    </location>
</feature>
<dbReference type="EMBL" id="AF137379">
    <property type="protein sequence ID" value="AAD54840.1"/>
    <property type="molecule type" value="Genomic_DNA"/>
</dbReference>
<feature type="transmembrane region" description="Helical" evidence="1">
    <location>
        <begin position="128"/>
        <end position="146"/>
    </location>
</feature>
<keyword evidence="1" id="KW-0472">Membrane</keyword>
<protein>
    <submittedName>
        <fullName evidence="2">Uncharacterized protein</fullName>
    </submittedName>
</protein>
<feature type="transmembrane region" description="Helical" evidence="1">
    <location>
        <begin position="40"/>
        <end position="64"/>
    </location>
</feature>
<organism evidence="2">
    <name type="scientific">Nephroselmis olivacea</name>
    <name type="common">Green alga</name>
    <dbReference type="NCBI Taxonomy" id="31312"/>
    <lineage>
        <taxon>Eukaryota</taxon>
        <taxon>Viridiplantae</taxon>
        <taxon>Chlorophyta</taxon>
        <taxon>Nephroselmidophyceae</taxon>
        <taxon>Nephroselmidales</taxon>
        <taxon>Nephroselmidaceae</taxon>
        <taxon>Nephroselmis</taxon>
    </lineage>
</organism>
<feature type="transmembrane region" description="Helical" evidence="1">
    <location>
        <begin position="7"/>
        <end position="28"/>
    </location>
</feature>
<evidence type="ECO:0000313" key="2">
    <source>
        <dbReference type="EMBL" id="AAD54840.1"/>
    </source>
</evidence>
<keyword evidence="1" id="KW-0812">Transmembrane</keyword>
<dbReference type="GeneID" id="1496863"/>
<proteinExistence type="predicted"/>
<keyword evidence="2" id="KW-0150">Chloroplast</keyword>
<geneLocation type="chloroplast" evidence="2"/>
<keyword evidence="1" id="KW-1133">Transmembrane helix</keyword>
<evidence type="ECO:0000256" key="1">
    <source>
        <dbReference type="SAM" id="Phobius"/>
    </source>
</evidence>
<keyword evidence="2" id="KW-0934">Plastid</keyword>
<sequence>MQTSPALFLTVGGSIWLGALLFVAAISIYFPDILVHANPIGILCVLASTGAIVALPIGCFLYQLYSEWKPTISADFLVNAWIGLMIPTSLTHVIFGLYSLHQSLSKQINTDEPSMRGLFEAFASNSSTIWGCSHGVILLCLLIGLAKDQDQVIRKWSPRFYEIMQIVQEVLTPATRRILDVRFVIRHQMMALAYTVS</sequence>
<dbReference type="AlphaFoldDB" id="Q9TKX6"/>